<dbReference type="PANTHER" id="PTHR10039:SF17">
    <property type="entry name" value="FUNGAL STAND N-TERMINAL GOODBYE DOMAIN-CONTAINING PROTEIN-RELATED"/>
    <property type="match status" value="1"/>
</dbReference>
<dbReference type="InterPro" id="IPR007111">
    <property type="entry name" value="NACHT_NTPase"/>
</dbReference>
<keyword evidence="4" id="KW-1185">Reference proteome</keyword>
<evidence type="ECO:0000313" key="4">
    <source>
        <dbReference type="Proteomes" id="UP000027222"/>
    </source>
</evidence>
<evidence type="ECO:0000256" key="1">
    <source>
        <dbReference type="ARBA" id="ARBA00022737"/>
    </source>
</evidence>
<proteinExistence type="predicted"/>
<dbReference type="InterPro" id="IPR027417">
    <property type="entry name" value="P-loop_NTPase"/>
</dbReference>
<dbReference type="PROSITE" id="PS50837">
    <property type="entry name" value="NACHT"/>
    <property type="match status" value="1"/>
</dbReference>
<dbReference type="InterPro" id="IPR056884">
    <property type="entry name" value="NPHP3-like_N"/>
</dbReference>
<gene>
    <name evidence="3" type="ORF">GALMADRAFT_419203</name>
</gene>
<dbReference type="HOGENOM" id="CLU_000288_6_10_1"/>
<evidence type="ECO:0000259" key="2">
    <source>
        <dbReference type="PROSITE" id="PS50837"/>
    </source>
</evidence>
<dbReference type="EMBL" id="KL142377">
    <property type="protein sequence ID" value="KDR76921.1"/>
    <property type="molecule type" value="Genomic_DNA"/>
</dbReference>
<dbReference type="Pfam" id="PF24883">
    <property type="entry name" value="NPHP3_N"/>
    <property type="match status" value="1"/>
</dbReference>
<organism evidence="3 4">
    <name type="scientific">Galerina marginata (strain CBS 339.88)</name>
    <dbReference type="NCBI Taxonomy" id="685588"/>
    <lineage>
        <taxon>Eukaryota</taxon>
        <taxon>Fungi</taxon>
        <taxon>Dikarya</taxon>
        <taxon>Basidiomycota</taxon>
        <taxon>Agaricomycotina</taxon>
        <taxon>Agaricomycetes</taxon>
        <taxon>Agaricomycetidae</taxon>
        <taxon>Agaricales</taxon>
        <taxon>Agaricineae</taxon>
        <taxon>Strophariaceae</taxon>
        <taxon>Galerina</taxon>
    </lineage>
</organism>
<accession>A0A067T1B8</accession>
<feature type="domain" description="NACHT" evidence="2">
    <location>
        <begin position="104"/>
        <end position="256"/>
    </location>
</feature>
<name>A0A067T1B8_GALM3</name>
<reference evidence="4" key="1">
    <citation type="journal article" date="2014" name="Proc. Natl. Acad. Sci. U.S.A.">
        <title>Extensive sampling of basidiomycete genomes demonstrates inadequacy of the white-rot/brown-rot paradigm for wood decay fungi.</title>
        <authorList>
            <person name="Riley R."/>
            <person name="Salamov A.A."/>
            <person name="Brown D.W."/>
            <person name="Nagy L.G."/>
            <person name="Floudas D."/>
            <person name="Held B.W."/>
            <person name="Levasseur A."/>
            <person name="Lombard V."/>
            <person name="Morin E."/>
            <person name="Otillar R."/>
            <person name="Lindquist E.A."/>
            <person name="Sun H."/>
            <person name="LaButti K.M."/>
            <person name="Schmutz J."/>
            <person name="Jabbour D."/>
            <person name="Luo H."/>
            <person name="Baker S.E."/>
            <person name="Pisabarro A.G."/>
            <person name="Walton J.D."/>
            <person name="Blanchette R.A."/>
            <person name="Henrissat B."/>
            <person name="Martin F."/>
            <person name="Cullen D."/>
            <person name="Hibbett D.S."/>
            <person name="Grigoriev I.V."/>
        </authorList>
    </citation>
    <scope>NUCLEOTIDE SEQUENCE [LARGE SCALE GENOMIC DNA]</scope>
    <source>
        <strain evidence="4">CBS 339.88</strain>
    </source>
</reference>
<dbReference type="Proteomes" id="UP000027222">
    <property type="component" value="Unassembled WGS sequence"/>
</dbReference>
<dbReference type="OrthoDB" id="5978325at2759"/>
<evidence type="ECO:0000313" key="3">
    <source>
        <dbReference type="EMBL" id="KDR76921.1"/>
    </source>
</evidence>
<sequence length="763" mass="85747">MITRASVRIRYPRNSAGPNRPSKTQKVDRILRFGASKTQETDTDLTIFWPQKRKFADTSLWELPGSSLHNSEEVSDQPKCHPGTRVAILDHLIAWATALTFAFPIVWLHGPAGAGKSAILRTIAHALSARTNLLASFFFFRASPGRNSSDSLIATIAYQLTKTIPATRRHIVEAIENDPLIFSLSLWDQAQALIVSPLIIASNDTSWNPGQFPRVIVIDGLDECHYPNRQADILKVMCRIIQSLPIPFAVLIASRPEHHIRSEFNCGDLNRMSSRLALDESYNPDADIKLYLTDRFRAIQESYPFKSHIPKSPPWPSPEIIDQLVAKASGQFIYVSTVDKFVSSSRHNPVKRLDIILGTISAGNLKPFEQLDKLYSVIFSTVESEALPATLRILGVLLVPLTWGSSRTPEFIERLLMLEPGDMRNLLFDLESLLTIDDQNKPVRVFHASLGDYLFDRSRSGQFYIDAGPVYADLAQHCTIHLHQKSWTALNQFFYSDALHFFSKATATSGLREAIESCDITKVVDFGGLWTEATGQYKADIAPTLLQAIRASAFPDAQELYLGQLRSYAAVIWPRIHFYFQNTAMKHLLIAASVGREASESFKSWEYKNLQCIFQVSRQLSESELIRGLNLEHSNIALLQITRDLFNDPNSEYFIDSNQYAAIALYLAEFMARNPDKIRSQYGAGYVESCMSGIFPPVLSRASLRPDLLDRLKNTVPDPSYTDPSIADAMTAYISRFEAQSMAPILVQVFPNDMPLSLTYLSR</sequence>
<dbReference type="SUPFAM" id="SSF52540">
    <property type="entry name" value="P-loop containing nucleoside triphosphate hydrolases"/>
    <property type="match status" value="1"/>
</dbReference>
<protein>
    <recommendedName>
        <fullName evidence="2">NACHT domain-containing protein</fullName>
    </recommendedName>
</protein>
<keyword evidence="1" id="KW-0677">Repeat</keyword>
<dbReference type="PANTHER" id="PTHR10039">
    <property type="entry name" value="AMELOGENIN"/>
    <property type="match status" value="1"/>
</dbReference>
<dbReference type="AlphaFoldDB" id="A0A067T1B8"/>
<dbReference type="Gene3D" id="3.40.50.300">
    <property type="entry name" value="P-loop containing nucleotide triphosphate hydrolases"/>
    <property type="match status" value="1"/>
</dbReference>